<proteinExistence type="predicted"/>
<name>A0A8J4GZ46_9BACL</name>
<gene>
    <name evidence="3" type="ORF">XYCOK13_07310</name>
</gene>
<dbReference type="GO" id="GO:0003677">
    <property type="term" value="F:DNA binding"/>
    <property type="evidence" value="ECO:0007669"/>
    <property type="project" value="UniProtKB-KW"/>
</dbReference>
<sequence>MEEILKQVGARIRSLRKEKGMSQEDLAELIDTSHSYIGYVERGEQNITLLTLEKIATALGVEAKELLAYQGLPYDQRVLEAIKLLDGKSEEDLKRAVIVLKQLYN</sequence>
<evidence type="ECO:0000256" key="1">
    <source>
        <dbReference type="ARBA" id="ARBA00023125"/>
    </source>
</evidence>
<dbReference type="CDD" id="cd00093">
    <property type="entry name" value="HTH_XRE"/>
    <property type="match status" value="1"/>
</dbReference>
<dbReference type="Pfam" id="PF01381">
    <property type="entry name" value="HTH_3"/>
    <property type="match status" value="1"/>
</dbReference>
<dbReference type="SUPFAM" id="SSF47413">
    <property type="entry name" value="lambda repressor-like DNA-binding domains"/>
    <property type="match status" value="1"/>
</dbReference>
<dbReference type="RefSeq" id="WP_213410537.1">
    <property type="nucleotide sequence ID" value="NZ_BOVK01000011.1"/>
</dbReference>
<protein>
    <recommendedName>
        <fullName evidence="2">HTH cro/C1-type domain-containing protein</fullName>
    </recommendedName>
</protein>
<reference evidence="3" key="1">
    <citation type="submission" date="2021-04" db="EMBL/GenBank/DDBJ databases">
        <title>Draft genome sequence of Xylanibacillus composti strain K13.</title>
        <authorList>
            <person name="Uke A."/>
            <person name="Chhe C."/>
            <person name="Baramee S."/>
            <person name="Kosugi A."/>
        </authorList>
    </citation>
    <scope>NUCLEOTIDE SEQUENCE</scope>
    <source>
        <strain evidence="3">K13</strain>
    </source>
</reference>
<evidence type="ECO:0000313" key="4">
    <source>
        <dbReference type="Proteomes" id="UP000677918"/>
    </source>
</evidence>
<dbReference type="EMBL" id="BOVK01000011">
    <property type="protein sequence ID" value="GIQ67907.1"/>
    <property type="molecule type" value="Genomic_DNA"/>
</dbReference>
<feature type="domain" description="HTH cro/C1-type" evidence="2">
    <location>
        <begin position="12"/>
        <end position="66"/>
    </location>
</feature>
<accession>A0A8J4GZ46</accession>
<dbReference type="PANTHER" id="PTHR46797">
    <property type="entry name" value="HTH-TYPE TRANSCRIPTIONAL REGULATOR"/>
    <property type="match status" value="1"/>
</dbReference>
<dbReference type="GO" id="GO:0003700">
    <property type="term" value="F:DNA-binding transcription factor activity"/>
    <property type="evidence" value="ECO:0007669"/>
    <property type="project" value="TreeGrafter"/>
</dbReference>
<organism evidence="3 4">
    <name type="scientific">Xylanibacillus composti</name>
    <dbReference type="NCBI Taxonomy" id="1572762"/>
    <lineage>
        <taxon>Bacteria</taxon>
        <taxon>Bacillati</taxon>
        <taxon>Bacillota</taxon>
        <taxon>Bacilli</taxon>
        <taxon>Bacillales</taxon>
        <taxon>Paenibacillaceae</taxon>
        <taxon>Xylanibacillus</taxon>
    </lineage>
</organism>
<comment type="caution">
    <text evidence="3">The sequence shown here is derived from an EMBL/GenBank/DDBJ whole genome shotgun (WGS) entry which is preliminary data.</text>
</comment>
<dbReference type="GO" id="GO:0005829">
    <property type="term" value="C:cytosol"/>
    <property type="evidence" value="ECO:0007669"/>
    <property type="project" value="TreeGrafter"/>
</dbReference>
<dbReference type="Gene3D" id="1.10.260.40">
    <property type="entry name" value="lambda repressor-like DNA-binding domains"/>
    <property type="match status" value="1"/>
</dbReference>
<keyword evidence="1" id="KW-0238">DNA-binding</keyword>
<evidence type="ECO:0000259" key="2">
    <source>
        <dbReference type="PROSITE" id="PS50943"/>
    </source>
</evidence>
<keyword evidence="4" id="KW-1185">Reference proteome</keyword>
<evidence type="ECO:0000313" key="3">
    <source>
        <dbReference type="EMBL" id="GIQ67907.1"/>
    </source>
</evidence>
<dbReference type="InterPro" id="IPR050807">
    <property type="entry name" value="TransReg_Diox_bact_type"/>
</dbReference>
<dbReference type="PROSITE" id="PS50943">
    <property type="entry name" value="HTH_CROC1"/>
    <property type="match status" value="1"/>
</dbReference>
<dbReference type="InterPro" id="IPR010982">
    <property type="entry name" value="Lambda_DNA-bd_dom_sf"/>
</dbReference>
<dbReference type="PANTHER" id="PTHR46797:SF24">
    <property type="entry name" value="DNA-BINDING PHAGE PROTEIN"/>
    <property type="match status" value="1"/>
</dbReference>
<dbReference type="SMART" id="SM00530">
    <property type="entry name" value="HTH_XRE"/>
    <property type="match status" value="1"/>
</dbReference>
<dbReference type="AlphaFoldDB" id="A0A8J4GZ46"/>
<dbReference type="InterPro" id="IPR001387">
    <property type="entry name" value="Cro/C1-type_HTH"/>
</dbReference>
<dbReference type="Proteomes" id="UP000677918">
    <property type="component" value="Unassembled WGS sequence"/>
</dbReference>